<keyword evidence="5" id="KW-0777">Teichoic acid biosynthesis</keyword>
<dbReference type="InterPro" id="IPR043149">
    <property type="entry name" value="TagF_N"/>
</dbReference>
<comment type="subcellular location">
    <subcellularLocation>
        <location evidence="1">Cell membrane</location>
        <topology evidence="1">Peripheral membrane protein</topology>
    </subcellularLocation>
</comment>
<dbReference type="EMBL" id="CP064056">
    <property type="protein sequence ID" value="QPM75253.1"/>
    <property type="molecule type" value="Genomic_DNA"/>
</dbReference>
<keyword evidence="10" id="KW-1185">Reference proteome</keyword>
<dbReference type="SUPFAM" id="SSF53448">
    <property type="entry name" value="Nucleotide-diphospho-sugar transferases"/>
    <property type="match status" value="1"/>
</dbReference>
<dbReference type="Proteomes" id="UP000594455">
    <property type="component" value="Chromosome"/>
</dbReference>
<feature type="domain" description="Glycosyltransferase 2-like" evidence="8">
    <location>
        <begin position="4"/>
        <end position="131"/>
    </location>
</feature>
<accession>A0A7T1B018</accession>
<proteinExistence type="inferred from homology"/>
<dbReference type="InterPro" id="IPR043148">
    <property type="entry name" value="TagF_C"/>
</dbReference>
<evidence type="ECO:0000313" key="9">
    <source>
        <dbReference type="EMBL" id="QPM75253.1"/>
    </source>
</evidence>
<evidence type="ECO:0000256" key="6">
    <source>
        <dbReference type="ARBA" id="ARBA00023136"/>
    </source>
</evidence>
<evidence type="ECO:0000256" key="1">
    <source>
        <dbReference type="ARBA" id="ARBA00004202"/>
    </source>
</evidence>
<organism evidence="9 10">
    <name type="scientific">Staphylococcus lloydii</name>
    <dbReference type="NCBI Taxonomy" id="2781774"/>
    <lineage>
        <taxon>Bacteria</taxon>
        <taxon>Bacillati</taxon>
        <taxon>Bacillota</taxon>
        <taxon>Bacilli</taxon>
        <taxon>Bacillales</taxon>
        <taxon>Staphylococcaceae</taxon>
        <taxon>Staphylococcus</taxon>
    </lineage>
</organism>
<dbReference type="KEGG" id="sllo:ISP08_00495"/>
<dbReference type="RefSeq" id="WP_195718935.1">
    <property type="nucleotide sequence ID" value="NZ_CP064056.1"/>
</dbReference>
<gene>
    <name evidence="9" type="ORF">ISP08_00495</name>
</gene>
<keyword evidence="3" id="KW-1003">Cell membrane</keyword>
<dbReference type="Pfam" id="PF04464">
    <property type="entry name" value="Glyphos_transf"/>
    <property type="match status" value="1"/>
</dbReference>
<evidence type="ECO:0000256" key="5">
    <source>
        <dbReference type="ARBA" id="ARBA00022944"/>
    </source>
</evidence>
<dbReference type="GO" id="GO:0005886">
    <property type="term" value="C:plasma membrane"/>
    <property type="evidence" value="ECO:0007669"/>
    <property type="project" value="UniProtKB-SubCell"/>
</dbReference>
<dbReference type="Pfam" id="PF00535">
    <property type="entry name" value="Glycos_transf_2"/>
    <property type="match status" value="1"/>
</dbReference>
<evidence type="ECO:0000313" key="10">
    <source>
        <dbReference type="Proteomes" id="UP000594455"/>
    </source>
</evidence>
<evidence type="ECO:0000259" key="8">
    <source>
        <dbReference type="Pfam" id="PF00535"/>
    </source>
</evidence>
<dbReference type="InterPro" id="IPR029044">
    <property type="entry name" value="Nucleotide-diphossugar_trans"/>
</dbReference>
<dbReference type="CDD" id="cd00761">
    <property type="entry name" value="Glyco_tranf_GTA_type"/>
    <property type="match status" value="1"/>
</dbReference>
<dbReference type="PANTHER" id="PTHR37316:SF3">
    <property type="entry name" value="TEICHOIC ACID GLYCEROL-PHOSPHATE TRANSFERASE"/>
    <property type="match status" value="1"/>
</dbReference>
<evidence type="ECO:0000256" key="4">
    <source>
        <dbReference type="ARBA" id="ARBA00022679"/>
    </source>
</evidence>
<comment type="similarity">
    <text evidence="2">Belongs to the CDP-glycerol glycerophosphotransferase family.</text>
</comment>
<evidence type="ECO:0000256" key="3">
    <source>
        <dbReference type="ARBA" id="ARBA00022475"/>
    </source>
</evidence>
<name>A0A7T1B018_9STAP</name>
<protein>
    <submittedName>
        <fullName evidence="9">CDP-glycerol glycerophosphotransferase family protein</fullName>
    </submittedName>
</protein>
<keyword evidence="6" id="KW-0472">Membrane</keyword>
<sequence length="766" mass="91315">MFFSIIIPFKDGGYREKYLENCVDSLCQQTFTDFEAIFVHDDSEKLQNIISESGLKASVINMNESDTLSDYRNIGIEKAKGEYVIFLDSDDYLHPNALVYANEMIKENENQNDVFKFGIAKTNLDKISTLSKSKRAFFEGESFSKIEEILRDVSIDVDKKKVKQIINGLFEKQMINHKFNNIKPSRYLQDLNYQFRVHSFIIRRKFLTDNYLYFKSSNNLYGDIPFLIELYNKTESIKQTTTKLYYKYIHNDTINDPSLTQEEHNDRLLMRMSALNEGLNYCYDLRLARKLKLSAINYYLYKVVKSSIFSESYSELEKIYKKLNSILNRPSTEFTLSKRHDYEISAIKKGKFKKAYYLSKARVLGYKTYQFSKPKNQRFRQKKIQKNIFTKLPIKDNTILYESFLGKNYSDSPKSIFKYLLENEPNKWKHIWVLNNKELVEKEPEFKNNNVKIINRFSWKYFYYVTVSKYFVLNMRQPKWLYKKAEQVILSTWHGTPLKRLVFDMENVTSANRNYKKDFYNQSRNWDYLIAANKYSENIFESAFMYPRENILTYGYPRNDILTNHTEEYKKQIKEQLGLPSSKKVILYAPTWRDDEFHSVGNYKFKLQIDLDQLRKEVGKEYVIALRMHYFISDNMDLKGYEGFAYDFSKYNDINDLYIASDMLITDYSSVFFDYAILRKPILFYTYDLDKYQNMLRGFYIDVNKELPGPLLLSNDEVIESIKNINKVNEEYKNKYEEFYKKFCYLEDGNASKRVVKTVFGEKLGD</sequence>
<keyword evidence="4 9" id="KW-0808">Transferase</keyword>
<feature type="coiled-coil region" evidence="7">
    <location>
        <begin position="715"/>
        <end position="742"/>
    </location>
</feature>
<dbReference type="Gene3D" id="3.40.50.12580">
    <property type="match status" value="1"/>
</dbReference>
<dbReference type="InterPro" id="IPR007554">
    <property type="entry name" value="Glycerophosphate_synth"/>
</dbReference>
<dbReference type="Gene3D" id="3.90.550.10">
    <property type="entry name" value="Spore Coat Polysaccharide Biosynthesis Protein SpsA, Chain A"/>
    <property type="match status" value="1"/>
</dbReference>
<dbReference type="AlphaFoldDB" id="A0A7T1B018"/>
<reference evidence="9 10" key="1">
    <citation type="submission" date="2020-10" db="EMBL/GenBank/DDBJ databases">
        <title>Closed genome sequences of Staphylococcus lloydii sp. nov. and Staphylococcus durrellii sp. nov. Isolated from Captive Fruit Bats (Pteropus livingstonii).</title>
        <authorList>
            <person name="Fountain K."/>
        </authorList>
    </citation>
    <scope>NUCLEOTIDE SEQUENCE [LARGE SCALE GENOMIC DNA]</scope>
    <source>
        <strain evidence="9 10">23_2_7_LY</strain>
    </source>
</reference>
<dbReference type="InterPro" id="IPR001173">
    <property type="entry name" value="Glyco_trans_2-like"/>
</dbReference>
<dbReference type="GO" id="GO:0019350">
    <property type="term" value="P:teichoic acid biosynthetic process"/>
    <property type="evidence" value="ECO:0007669"/>
    <property type="project" value="UniProtKB-KW"/>
</dbReference>
<dbReference type="SUPFAM" id="SSF53756">
    <property type="entry name" value="UDP-Glycosyltransferase/glycogen phosphorylase"/>
    <property type="match status" value="1"/>
</dbReference>
<dbReference type="InterPro" id="IPR051612">
    <property type="entry name" value="Teichoic_Acid_Biosynth"/>
</dbReference>
<dbReference type="Gene3D" id="3.40.50.11820">
    <property type="match status" value="1"/>
</dbReference>
<keyword evidence="7" id="KW-0175">Coiled coil</keyword>
<dbReference type="PANTHER" id="PTHR37316">
    <property type="entry name" value="TEICHOIC ACID GLYCEROL-PHOSPHATE PRIMASE"/>
    <property type="match status" value="1"/>
</dbReference>
<evidence type="ECO:0000256" key="2">
    <source>
        <dbReference type="ARBA" id="ARBA00010488"/>
    </source>
</evidence>
<evidence type="ECO:0000256" key="7">
    <source>
        <dbReference type="SAM" id="Coils"/>
    </source>
</evidence>
<dbReference type="GO" id="GO:0047355">
    <property type="term" value="F:CDP-glycerol glycerophosphotransferase activity"/>
    <property type="evidence" value="ECO:0007669"/>
    <property type="project" value="InterPro"/>
</dbReference>